<evidence type="ECO:0000313" key="1">
    <source>
        <dbReference type="EMBL" id="SQA65428.1"/>
    </source>
</evidence>
<evidence type="ECO:0000313" key="2">
    <source>
        <dbReference type="Proteomes" id="UP000251313"/>
    </source>
</evidence>
<organism evidence="1 2">
    <name type="scientific">Yokenella regensburgei</name>
    <dbReference type="NCBI Taxonomy" id="158877"/>
    <lineage>
        <taxon>Bacteria</taxon>
        <taxon>Pseudomonadati</taxon>
        <taxon>Pseudomonadota</taxon>
        <taxon>Gammaproteobacteria</taxon>
        <taxon>Enterobacterales</taxon>
        <taxon>Enterobacteriaceae</taxon>
        <taxon>Yokenella</taxon>
    </lineage>
</organism>
<dbReference type="AlphaFoldDB" id="A0AB38G335"/>
<proteinExistence type="predicted"/>
<dbReference type="Proteomes" id="UP000251313">
    <property type="component" value="Unassembled WGS sequence"/>
</dbReference>
<accession>A0AB38G335</accession>
<dbReference type="EMBL" id="UAVL01000021">
    <property type="protein sequence ID" value="SQA65428.1"/>
    <property type="molecule type" value="Genomic_DNA"/>
</dbReference>
<name>A0AB38G335_9ENTR</name>
<comment type="caution">
    <text evidence="1">The sequence shown here is derived from an EMBL/GenBank/DDBJ whole genome shotgun (WGS) entry which is preliminary data.</text>
</comment>
<reference evidence="1 2" key="1">
    <citation type="submission" date="2018-06" db="EMBL/GenBank/DDBJ databases">
        <authorList>
            <consortium name="Pathogen Informatics"/>
            <person name="Doyle S."/>
        </authorList>
    </citation>
    <scope>NUCLEOTIDE SEQUENCE [LARGE SCALE GENOMIC DNA]</scope>
    <source>
        <strain evidence="1 2">NCTC11967</strain>
    </source>
</reference>
<protein>
    <submittedName>
        <fullName evidence="1">Uncharacterized protein</fullName>
    </submittedName>
</protein>
<gene>
    <name evidence="1" type="ORF">NCTC11967_04458</name>
</gene>
<sequence length="291" mass="32030">MSLSIPALAQAAGASYAEAQKLMAPKGILAIIKNFFTCGGVTRANMELLDEFKTAVREKIDTQHPQHIQFQFMEHEICISPGSSNRTFTCTVKGHHGDEDSTEEINCGYHRFLASLTSPAQSVSTSVSARGNSADANKLLNQYLGAVHLPPFHFEPGPDGNPTGKTESDCVRILSARAMVDWKTMASVCDDIQQQAVLAAKPILAPLGLINRPLFYEPHMVLLVCIPDQLPKIVDSKNTSPYPRGISVEWTGRQPFLDRQSCWAHACQQAIHYAHQLTMGVPAEQLTFWED</sequence>
<dbReference type="Gene3D" id="3.30.2450.10">
    <property type="entry name" value="Secreted effector protein pipB2"/>
    <property type="match status" value="1"/>
</dbReference>
<dbReference type="RefSeq" id="WP_038255489.1">
    <property type="nucleotide sequence ID" value="NZ_UAVL01000021.1"/>
</dbReference>